<dbReference type="RefSeq" id="WP_189011346.1">
    <property type="nucleotide sequence ID" value="NZ_BMPP01000020.1"/>
</dbReference>
<accession>A0ABQ2F121</accession>
<comment type="caution">
    <text evidence="1">The sequence shown here is derived from an EMBL/GenBank/DDBJ whole genome shotgun (WGS) entry which is preliminary data.</text>
</comment>
<reference evidence="2" key="1">
    <citation type="journal article" date="2019" name="Int. J. Syst. Evol. Microbiol.">
        <title>The Global Catalogue of Microorganisms (GCM) 10K type strain sequencing project: providing services to taxonomists for standard genome sequencing and annotation.</title>
        <authorList>
            <consortium name="The Broad Institute Genomics Platform"/>
            <consortium name="The Broad Institute Genome Sequencing Center for Infectious Disease"/>
            <person name="Wu L."/>
            <person name="Ma J."/>
        </authorList>
    </citation>
    <scope>NUCLEOTIDE SEQUENCE [LARGE SCALE GENOMIC DNA]</scope>
    <source>
        <strain evidence="2">JCM 30331</strain>
    </source>
</reference>
<dbReference type="Proteomes" id="UP000647587">
    <property type="component" value="Unassembled WGS sequence"/>
</dbReference>
<name>A0ABQ2F121_9DEIO</name>
<keyword evidence="2" id="KW-1185">Reference proteome</keyword>
<sequence>MTSRSPLKVNRIHTLSDSDLRQPRWSQDSRDRLVISLDTDGTLGHRFAMGINGYPEDEWHGRTLTWSVQANLRAEPVKEVILGHLALFRRARRGHTVVWDGRNYVGQLTRSAQKAVQDIQDLLDGLTRVEADEIAYNRADFWFSPVQEMFHGLNDEELEALVHQEVNGGKPFEAGEGWVVIDVDDALAYAREVRDAAEHAERQGA</sequence>
<protein>
    <submittedName>
        <fullName evidence="1">Uncharacterized protein</fullName>
    </submittedName>
</protein>
<proteinExistence type="predicted"/>
<organism evidence="1 2">
    <name type="scientific">Deinococcus malanensis</name>
    <dbReference type="NCBI Taxonomy" id="1706855"/>
    <lineage>
        <taxon>Bacteria</taxon>
        <taxon>Thermotogati</taxon>
        <taxon>Deinococcota</taxon>
        <taxon>Deinococci</taxon>
        <taxon>Deinococcales</taxon>
        <taxon>Deinococcaceae</taxon>
        <taxon>Deinococcus</taxon>
    </lineage>
</organism>
<evidence type="ECO:0000313" key="1">
    <source>
        <dbReference type="EMBL" id="GGK39388.1"/>
    </source>
</evidence>
<gene>
    <name evidence="1" type="ORF">GCM10008955_36510</name>
</gene>
<dbReference type="EMBL" id="BMPP01000020">
    <property type="protein sequence ID" value="GGK39388.1"/>
    <property type="molecule type" value="Genomic_DNA"/>
</dbReference>
<evidence type="ECO:0000313" key="2">
    <source>
        <dbReference type="Proteomes" id="UP000647587"/>
    </source>
</evidence>